<dbReference type="PROSITE" id="PS00041">
    <property type="entry name" value="HTH_ARAC_FAMILY_1"/>
    <property type="match status" value="1"/>
</dbReference>
<dbReference type="GO" id="GO:0003700">
    <property type="term" value="F:DNA-binding transcription factor activity"/>
    <property type="evidence" value="ECO:0007669"/>
    <property type="project" value="InterPro"/>
</dbReference>
<dbReference type="EMBL" id="BNJK01000004">
    <property type="protein sequence ID" value="GHP01076.1"/>
    <property type="molecule type" value="Genomic_DNA"/>
</dbReference>
<keyword evidence="7" id="KW-1185">Reference proteome</keyword>
<dbReference type="Pfam" id="PF02311">
    <property type="entry name" value="AraC_binding"/>
    <property type="match status" value="1"/>
</dbReference>
<dbReference type="InterPro" id="IPR018062">
    <property type="entry name" value="HTH_AraC-typ_CS"/>
</dbReference>
<dbReference type="PROSITE" id="PS01124">
    <property type="entry name" value="HTH_ARAC_FAMILY_2"/>
    <property type="match status" value="1"/>
</dbReference>
<dbReference type="PRINTS" id="PR00032">
    <property type="entry name" value="HTHARAC"/>
</dbReference>
<dbReference type="Pfam" id="PF12833">
    <property type="entry name" value="HTH_18"/>
    <property type="match status" value="1"/>
</dbReference>
<evidence type="ECO:0000313" key="6">
    <source>
        <dbReference type="EMBL" id="GHP01076.1"/>
    </source>
</evidence>
<dbReference type="InterPro" id="IPR037923">
    <property type="entry name" value="HTH-like"/>
</dbReference>
<feature type="region of interest" description="Disordered" evidence="4">
    <location>
        <begin position="1"/>
        <end position="21"/>
    </location>
</feature>
<protein>
    <submittedName>
        <fullName evidence="6">AraC family transcriptional regulator</fullName>
    </submittedName>
</protein>
<gene>
    <name evidence="6" type="ORF">KSF_111230</name>
</gene>
<dbReference type="AlphaFoldDB" id="A0A8J3IYZ5"/>
<dbReference type="Proteomes" id="UP000597444">
    <property type="component" value="Unassembled WGS sequence"/>
</dbReference>
<dbReference type="InterPro" id="IPR003313">
    <property type="entry name" value="AraC-bd"/>
</dbReference>
<evidence type="ECO:0000256" key="1">
    <source>
        <dbReference type="ARBA" id="ARBA00023015"/>
    </source>
</evidence>
<keyword evidence="3" id="KW-0804">Transcription</keyword>
<organism evidence="6 7">
    <name type="scientific">Reticulibacter mediterranei</name>
    <dbReference type="NCBI Taxonomy" id="2778369"/>
    <lineage>
        <taxon>Bacteria</taxon>
        <taxon>Bacillati</taxon>
        <taxon>Chloroflexota</taxon>
        <taxon>Ktedonobacteria</taxon>
        <taxon>Ktedonobacterales</taxon>
        <taxon>Reticulibacteraceae</taxon>
        <taxon>Reticulibacter</taxon>
    </lineage>
</organism>
<evidence type="ECO:0000256" key="2">
    <source>
        <dbReference type="ARBA" id="ARBA00023125"/>
    </source>
</evidence>
<feature type="domain" description="HTH araC/xylS-type" evidence="5">
    <location>
        <begin position="194"/>
        <end position="292"/>
    </location>
</feature>
<evidence type="ECO:0000313" key="7">
    <source>
        <dbReference type="Proteomes" id="UP000597444"/>
    </source>
</evidence>
<dbReference type="InterPro" id="IPR020449">
    <property type="entry name" value="Tscrpt_reg_AraC-type_HTH"/>
</dbReference>
<dbReference type="Gene3D" id="1.10.10.60">
    <property type="entry name" value="Homeodomain-like"/>
    <property type="match status" value="2"/>
</dbReference>
<keyword evidence="2" id="KW-0238">DNA-binding</keyword>
<dbReference type="InterPro" id="IPR009057">
    <property type="entry name" value="Homeodomain-like_sf"/>
</dbReference>
<dbReference type="PANTHER" id="PTHR43280:SF27">
    <property type="entry name" value="TRANSCRIPTIONAL REGULATOR MTLR"/>
    <property type="match status" value="1"/>
</dbReference>
<accession>A0A8J3IYZ5</accession>
<evidence type="ECO:0000256" key="3">
    <source>
        <dbReference type="ARBA" id="ARBA00023163"/>
    </source>
</evidence>
<evidence type="ECO:0000256" key="4">
    <source>
        <dbReference type="SAM" id="MobiDB-lite"/>
    </source>
</evidence>
<dbReference type="InterPro" id="IPR014710">
    <property type="entry name" value="RmlC-like_jellyroll"/>
</dbReference>
<name>A0A8J3IYZ5_9CHLR</name>
<dbReference type="SUPFAM" id="SSF51215">
    <property type="entry name" value="Regulatory protein AraC"/>
    <property type="match status" value="1"/>
</dbReference>
<dbReference type="GO" id="GO:0043565">
    <property type="term" value="F:sequence-specific DNA binding"/>
    <property type="evidence" value="ECO:0007669"/>
    <property type="project" value="InterPro"/>
</dbReference>
<dbReference type="SMART" id="SM00342">
    <property type="entry name" value="HTH_ARAC"/>
    <property type="match status" value="1"/>
</dbReference>
<dbReference type="PANTHER" id="PTHR43280">
    <property type="entry name" value="ARAC-FAMILY TRANSCRIPTIONAL REGULATOR"/>
    <property type="match status" value="1"/>
</dbReference>
<keyword evidence="1" id="KW-0805">Transcription regulation</keyword>
<evidence type="ECO:0000259" key="5">
    <source>
        <dbReference type="PROSITE" id="PS01124"/>
    </source>
</evidence>
<dbReference type="SUPFAM" id="SSF46689">
    <property type="entry name" value="Homeodomain-like"/>
    <property type="match status" value="2"/>
</dbReference>
<dbReference type="InterPro" id="IPR018060">
    <property type="entry name" value="HTH_AraC"/>
</dbReference>
<proteinExistence type="predicted"/>
<reference evidence="6" key="1">
    <citation type="submission" date="2020-10" db="EMBL/GenBank/DDBJ databases">
        <title>Taxonomic study of unclassified bacteria belonging to the class Ktedonobacteria.</title>
        <authorList>
            <person name="Yabe S."/>
            <person name="Wang C.M."/>
            <person name="Zheng Y."/>
            <person name="Sakai Y."/>
            <person name="Cavaletti L."/>
            <person name="Monciardini P."/>
            <person name="Donadio S."/>
        </authorList>
    </citation>
    <scope>NUCLEOTIDE SEQUENCE</scope>
    <source>
        <strain evidence="6">ID150040</strain>
    </source>
</reference>
<sequence length="299" mass="34788">MKGEEMPRKRKAADPAPQRLSKQDYLLQQSSPVRIYHQFIHEQVDVHWHEFYEIHYTLAGKGTHLLNEITRELRAGTLFCMTPTDFHAVIPSHEQPLELFNVIFTEEQLSTELRSLLFSTSRELAVQVDEASRPEIEREFRRIWHESEQQQPGYGLVMRGALERILIDLRRMIVVGQTSSITREDESAISPVIRQALIYMEHHFREALPLAEVAQHVGLSSHYFSECFHRLVGQTFQCYLQSLRLQFAQALLAASQLPITTICSSAGFHSLTHFERLFKQRYGLTPRAYRQHYGKTELV</sequence>
<comment type="caution">
    <text evidence="6">The sequence shown here is derived from an EMBL/GenBank/DDBJ whole genome shotgun (WGS) entry which is preliminary data.</text>
</comment>
<dbReference type="Gene3D" id="2.60.120.10">
    <property type="entry name" value="Jelly Rolls"/>
    <property type="match status" value="1"/>
</dbReference>